<dbReference type="AlphaFoldDB" id="A0A542YP96"/>
<dbReference type="EMBL" id="VFOP01000001">
    <property type="protein sequence ID" value="TQL49881.1"/>
    <property type="molecule type" value="Genomic_DNA"/>
</dbReference>
<comment type="caution">
    <text evidence="1">The sequence shown here is derived from an EMBL/GenBank/DDBJ whole genome shotgun (WGS) entry which is preliminary data.</text>
</comment>
<evidence type="ECO:0000313" key="1">
    <source>
        <dbReference type="EMBL" id="TQL49881.1"/>
    </source>
</evidence>
<proteinExistence type="predicted"/>
<dbReference type="RefSeq" id="WP_141784088.1">
    <property type="nucleotide sequence ID" value="NZ_BAAAIK010000004.1"/>
</dbReference>
<keyword evidence="2" id="KW-1185">Reference proteome</keyword>
<accession>A0A542YP96</accession>
<evidence type="ECO:0000313" key="2">
    <source>
        <dbReference type="Proteomes" id="UP000319516"/>
    </source>
</evidence>
<reference evidence="1 2" key="1">
    <citation type="submission" date="2019-06" db="EMBL/GenBank/DDBJ databases">
        <title>Sequencing the genomes of 1000 actinobacteria strains.</title>
        <authorList>
            <person name="Klenk H.-P."/>
        </authorList>
    </citation>
    <scope>NUCLEOTIDE SEQUENCE [LARGE SCALE GENOMIC DNA]</scope>
    <source>
        <strain evidence="1 2">DSM 12335</strain>
    </source>
</reference>
<dbReference type="Proteomes" id="UP000319516">
    <property type="component" value="Unassembled WGS sequence"/>
</dbReference>
<organism evidence="1 2">
    <name type="scientific">Ornithinicoccus hortensis</name>
    <dbReference type="NCBI Taxonomy" id="82346"/>
    <lineage>
        <taxon>Bacteria</taxon>
        <taxon>Bacillati</taxon>
        <taxon>Actinomycetota</taxon>
        <taxon>Actinomycetes</taxon>
        <taxon>Micrococcales</taxon>
        <taxon>Intrasporangiaceae</taxon>
        <taxon>Ornithinicoccus</taxon>
    </lineage>
</organism>
<sequence>MHPTHIPLRLATGAYILNSGLSKWGADEETAAGLHGMASGAYPFLSSLKPTDFAQLLAAGETALGAALLFPKVPSAVAGAALAGFGAGLIGMYLRTPGLTQDDGIRPTPDGVPIAKDIWLVGAGLTLATQSFLSGAKSAAKSASRSAKAKASDLGQSARESLPFSA</sequence>
<name>A0A542YP96_9MICO</name>
<gene>
    <name evidence="1" type="ORF">FB467_0977</name>
</gene>
<evidence type="ECO:0008006" key="3">
    <source>
        <dbReference type="Google" id="ProtNLM"/>
    </source>
</evidence>
<protein>
    <recommendedName>
        <fullName evidence="3">DoxX-like protein</fullName>
    </recommendedName>
</protein>
<dbReference type="OrthoDB" id="3267263at2"/>